<keyword evidence="2 3" id="KW-0479">Metal-binding</keyword>
<evidence type="ECO:0000256" key="2">
    <source>
        <dbReference type="ARBA" id="ARBA00022723"/>
    </source>
</evidence>
<dbReference type="Proteomes" id="UP000023561">
    <property type="component" value="Unassembled WGS sequence"/>
</dbReference>
<protein>
    <recommendedName>
        <fullName evidence="6">DinB family protein</fullName>
    </recommendedName>
</protein>
<feature type="binding site" evidence="3">
    <location>
        <position position="131"/>
    </location>
    <ligand>
        <name>a divalent metal cation</name>
        <dbReference type="ChEBI" id="CHEBI:60240"/>
    </ligand>
</feature>
<accession>A0A023DF10</accession>
<evidence type="ECO:0000256" key="3">
    <source>
        <dbReference type="PIRSR" id="PIRSR607837-1"/>
    </source>
</evidence>
<dbReference type="GO" id="GO:0046872">
    <property type="term" value="F:metal ion binding"/>
    <property type="evidence" value="ECO:0007669"/>
    <property type="project" value="UniProtKB-KW"/>
</dbReference>
<proteinExistence type="inferred from homology"/>
<feature type="binding site" evidence="3">
    <location>
        <position position="127"/>
    </location>
    <ligand>
        <name>a divalent metal cation</name>
        <dbReference type="ChEBI" id="CHEBI:60240"/>
    </ligand>
</feature>
<keyword evidence="5" id="KW-1185">Reference proteome</keyword>
<name>A0A023DF10_9BACL</name>
<organism evidence="4 5">
    <name type="scientific">Parageobacillus caldoxylosilyticus NBRC 107762</name>
    <dbReference type="NCBI Taxonomy" id="1220594"/>
    <lineage>
        <taxon>Bacteria</taxon>
        <taxon>Bacillati</taxon>
        <taxon>Bacillota</taxon>
        <taxon>Bacilli</taxon>
        <taxon>Bacillales</taxon>
        <taxon>Anoxybacillaceae</taxon>
        <taxon>Saccharococcus</taxon>
    </lineage>
</organism>
<dbReference type="Gene3D" id="1.20.120.450">
    <property type="entry name" value="dinb family like domain"/>
    <property type="match status" value="1"/>
</dbReference>
<evidence type="ECO:0008006" key="6">
    <source>
        <dbReference type="Google" id="ProtNLM"/>
    </source>
</evidence>
<sequence length="154" mass="17879">MSQAQKLVQYFLSHRNVTVELINKIEEKHYDYKPTPTSMSAKDLATHILFSFYKFANTAKHGDPALFTEKIEETETNLQKLAQTYTEKTKQLLESLTNEDFERVLDLTNVFGAKIPTAQFLQMAMDHEIHHKGQLFVYVREMGHTDLPLFVKRG</sequence>
<gene>
    <name evidence="4" type="ORF">GCA01S_029_00430</name>
</gene>
<dbReference type="InterPro" id="IPR034660">
    <property type="entry name" value="DinB/YfiT-like"/>
</dbReference>
<comment type="similarity">
    <text evidence="1">Belongs to the DinB family.</text>
</comment>
<evidence type="ECO:0000313" key="4">
    <source>
        <dbReference type="EMBL" id="GAJ39864.1"/>
    </source>
</evidence>
<reference evidence="4 5" key="1">
    <citation type="submission" date="2014-04" db="EMBL/GenBank/DDBJ databases">
        <title>Whole genome shotgun sequence of Geobacillus caldoxylosilyticus NBRC 107762.</title>
        <authorList>
            <person name="Hosoyama A."/>
            <person name="Hosoyama Y."/>
            <person name="Katano-Makiyama Y."/>
            <person name="Tsuchikane K."/>
            <person name="Ohji S."/>
            <person name="Ichikawa N."/>
            <person name="Yamazoe A."/>
            <person name="Fujita N."/>
        </authorList>
    </citation>
    <scope>NUCLEOTIDE SEQUENCE [LARGE SCALE GENOMIC DNA]</scope>
    <source>
        <strain evidence="4 5">NBRC 107762</strain>
    </source>
</reference>
<dbReference type="InterPro" id="IPR007837">
    <property type="entry name" value="DinB"/>
</dbReference>
<dbReference type="Pfam" id="PF05163">
    <property type="entry name" value="DinB"/>
    <property type="match status" value="1"/>
</dbReference>
<feature type="binding site" evidence="3">
    <location>
        <position position="47"/>
    </location>
    <ligand>
        <name>a divalent metal cation</name>
        <dbReference type="ChEBI" id="CHEBI:60240"/>
    </ligand>
</feature>
<evidence type="ECO:0000313" key="5">
    <source>
        <dbReference type="Proteomes" id="UP000023561"/>
    </source>
</evidence>
<dbReference type="EMBL" id="BAWO01000029">
    <property type="protein sequence ID" value="GAJ39864.1"/>
    <property type="molecule type" value="Genomic_DNA"/>
</dbReference>
<dbReference type="OrthoDB" id="119432at2"/>
<dbReference type="SUPFAM" id="SSF109854">
    <property type="entry name" value="DinB/YfiT-like putative metalloenzymes"/>
    <property type="match status" value="1"/>
</dbReference>
<dbReference type="AlphaFoldDB" id="A0A023DF10"/>
<comment type="caution">
    <text evidence="4">The sequence shown here is derived from an EMBL/GenBank/DDBJ whole genome shotgun (WGS) entry which is preliminary data.</text>
</comment>
<dbReference type="RefSeq" id="WP_042409187.1">
    <property type="nucleotide sequence ID" value="NZ_BAWO01000029.1"/>
</dbReference>
<evidence type="ECO:0000256" key="1">
    <source>
        <dbReference type="ARBA" id="ARBA00008635"/>
    </source>
</evidence>